<feature type="compositionally biased region" description="Low complexity" evidence="1">
    <location>
        <begin position="323"/>
        <end position="332"/>
    </location>
</feature>
<evidence type="ECO:0000313" key="4">
    <source>
        <dbReference type="Proteomes" id="UP001470230"/>
    </source>
</evidence>
<comment type="caution">
    <text evidence="3">The sequence shown here is derived from an EMBL/GenBank/DDBJ whole genome shotgun (WGS) entry which is preliminary data.</text>
</comment>
<dbReference type="InterPro" id="IPR016024">
    <property type="entry name" value="ARM-type_fold"/>
</dbReference>
<organism evidence="3 4">
    <name type="scientific">Tritrichomonas musculus</name>
    <dbReference type="NCBI Taxonomy" id="1915356"/>
    <lineage>
        <taxon>Eukaryota</taxon>
        <taxon>Metamonada</taxon>
        <taxon>Parabasalia</taxon>
        <taxon>Tritrichomonadida</taxon>
        <taxon>Tritrichomonadidae</taxon>
        <taxon>Tritrichomonas</taxon>
    </lineage>
</organism>
<proteinExistence type="predicted"/>
<evidence type="ECO:0000256" key="1">
    <source>
        <dbReference type="SAM" id="MobiDB-lite"/>
    </source>
</evidence>
<feature type="region of interest" description="Disordered" evidence="1">
    <location>
        <begin position="423"/>
        <end position="486"/>
    </location>
</feature>
<keyword evidence="4" id="KW-1185">Reference proteome</keyword>
<gene>
    <name evidence="3" type="ORF">M9Y10_001914</name>
</gene>
<dbReference type="PANTHER" id="PTHR23257:SF958">
    <property type="entry name" value="SERINE_THREONINE-PROTEIN KINASE WNK4"/>
    <property type="match status" value="1"/>
</dbReference>
<dbReference type="EMBL" id="JAPFFF010000001">
    <property type="protein sequence ID" value="KAK8899598.1"/>
    <property type="molecule type" value="Genomic_DNA"/>
</dbReference>
<feature type="compositionally biased region" description="Basic and acidic residues" evidence="1">
    <location>
        <begin position="371"/>
        <end position="382"/>
    </location>
</feature>
<dbReference type="Pfam" id="PF07714">
    <property type="entry name" value="PK_Tyr_Ser-Thr"/>
    <property type="match status" value="1"/>
</dbReference>
<accession>A0ABR2L981</accession>
<dbReference type="InterPro" id="IPR050167">
    <property type="entry name" value="Ser_Thr_protein_kinase"/>
</dbReference>
<name>A0ABR2L981_9EUKA</name>
<dbReference type="SUPFAM" id="SSF56112">
    <property type="entry name" value="Protein kinase-like (PK-like)"/>
    <property type="match status" value="1"/>
</dbReference>
<dbReference type="SUPFAM" id="SSF48371">
    <property type="entry name" value="ARM repeat"/>
    <property type="match status" value="1"/>
</dbReference>
<dbReference type="InterPro" id="IPR001245">
    <property type="entry name" value="Ser-Thr/Tyr_kinase_cat_dom"/>
</dbReference>
<feature type="compositionally biased region" description="Basic and acidic residues" evidence="1">
    <location>
        <begin position="463"/>
        <end position="472"/>
    </location>
</feature>
<dbReference type="PROSITE" id="PS50011">
    <property type="entry name" value="PROTEIN_KINASE_DOM"/>
    <property type="match status" value="1"/>
</dbReference>
<feature type="compositionally biased region" description="Polar residues" evidence="1">
    <location>
        <begin position="345"/>
        <end position="359"/>
    </location>
</feature>
<feature type="region of interest" description="Disordered" evidence="1">
    <location>
        <begin position="317"/>
        <end position="410"/>
    </location>
</feature>
<reference evidence="3 4" key="1">
    <citation type="submission" date="2024-04" db="EMBL/GenBank/DDBJ databases">
        <title>Tritrichomonas musculus Genome.</title>
        <authorList>
            <person name="Alves-Ferreira E."/>
            <person name="Grigg M."/>
            <person name="Lorenzi H."/>
            <person name="Galac M."/>
        </authorList>
    </citation>
    <scope>NUCLEOTIDE SEQUENCE [LARGE SCALE GENOMIC DNA]</scope>
    <source>
        <strain evidence="3 4">EAF2021</strain>
    </source>
</reference>
<dbReference type="PANTHER" id="PTHR23257">
    <property type="entry name" value="SERINE-THREONINE PROTEIN KINASE"/>
    <property type="match status" value="1"/>
</dbReference>
<dbReference type="Proteomes" id="UP001470230">
    <property type="component" value="Unassembled WGS sequence"/>
</dbReference>
<protein>
    <recommendedName>
        <fullName evidence="2">Protein kinase domain-containing protein</fullName>
    </recommendedName>
</protein>
<evidence type="ECO:0000259" key="2">
    <source>
        <dbReference type="PROSITE" id="PS50011"/>
    </source>
</evidence>
<evidence type="ECO:0000313" key="3">
    <source>
        <dbReference type="EMBL" id="KAK8899598.1"/>
    </source>
</evidence>
<feature type="compositionally biased region" description="Low complexity" evidence="1">
    <location>
        <begin position="425"/>
        <end position="439"/>
    </location>
</feature>
<dbReference type="InterPro" id="IPR000719">
    <property type="entry name" value="Prot_kinase_dom"/>
</dbReference>
<feature type="domain" description="Protein kinase" evidence="2">
    <location>
        <begin position="24"/>
        <end position="281"/>
    </location>
</feature>
<sequence length="982" mass="114462">MNEGNSSLNVPERILSFVVSSDNYRFVKELNHEEYETWITHEKSTGRICLAKKFLIDRHNELEVHRYYQEVITISEIDDPFVASLVGFTVKYPFFIYTEYLKNSSLYEALHIYTKSYPLTGTHLSTIAMGIAHGMEKIHEAKMIEPYLCTANIFLTSEFLPKICHFNTLSEPLKWRAPELTIKVSRAKYNIGTDDSYRYDRNSDLYKADVFNYGLILYELLTKKDSFDSMTYERAIELVSVENKRPTIPKGTPLSLAKLIKSCWSPIPEKRPTFSEIYDYFESGEVHFSHTDAKVVDALSRRIKRYQKTITNKSIEEDFQPYSPSRSRSPVSNHSLTPRPRRTPPISNNYELHTMTPSRYDNHHHRHRSVSRNDFKHIDDNQKNNNQILLSPKVSTKRRHNSVSREKAHYFTSSLKNNKLKALYDSSSDNDNSFSTAKSSENDDKSESSDESSSTVKPLTKTRNRDITNDSPKRKHKKKQTSERIKMNRNIDLQVFQNYRNSDFFSSLHELPNKIHPSQYRQFFKIISKHFSSDCPQQVIFSICDTIQKLFKDQEAIKSFTSLNIHLFLPIDDPQLIENTFEILYSLFDYNSLIFQNDFTHKMSLLIVKNPEKSLTLLSIFAKSFNKMEQPWPLLDLLFDYENLYYRSNVGCDYITLLFFLNFNFTSFHQARMGRTRPVLIHFLNSTDKNAVFATYRAICALYDKLFKIPMEIMVQDLIDDDLSFQAISVMLRMKDSDLVPHSALQNKSFRRSFSLSEVILPLLKISESHNEATIVLLKFAKNIEAAKFLLSKPIWLTKKLPTIQDTLKVFLTVMTHASLRDAISTIDVLAEFFTYLIKSKDPMCVIALRSILKRLSLEKKIISNLIERNFFNHLLNSFSTYRDDNVTISILNIISYLAAVSESAEYLKFSDHLKNFIWCNNANIAHNAFTCLYTLSFYPRCARLFKEMNLDKDVTEVFVSENENQKVQEFLKNLEKVESND</sequence>
<dbReference type="InterPro" id="IPR011009">
    <property type="entry name" value="Kinase-like_dom_sf"/>
</dbReference>
<dbReference type="Gene3D" id="1.10.510.10">
    <property type="entry name" value="Transferase(Phosphotransferase) domain 1"/>
    <property type="match status" value="1"/>
</dbReference>